<feature type="binding site" evidence="15">
    <location>
        <position position="76"/>
    </location>
    <ligand>
        <name>Zn(2+)</name>
        <dbReference type="ChEBI" id="CHEBI:29105"/>
        <note>catalytic</note>
    </ligand>
</feature>
<feature type="binding site" evidence="14">
    <location>
        <position position="233"/>
    </location>
    <ligand>
        <name>substrate</name>
    </ligand>
</feature>
<feature type="binding site" evidence="14">
    <location>
        <position position="226"/>
    </location>
    <ligand>
        <name>NADP(+)</name>
        <dbReference type="ChEBI" id="CHEBI:58349"/>
    </ligand>
</feature>
<dbReference type="GO" id="GO:0009231">
    <property type="term" value="P:riboflavin biosynthetic process"/>
    <property type="evidence" value="ECO:0007669"/>
    <property type="project" value="UniProtKB-UniPathway"/>
</dbReference>
<dbReference type="InterPro" id="IPR002734">
    <property type="entry name" value="RibDG_C"/>
</dbReference>
<evidence type="ECO:0000256" key="1">
    <source>
        <dbReference type="ARBA" id="ARBA00002151"/>
    </source>
</evidence>
<evidence type="ECO:0000256" key="4">
    <source>
        <dbReference type="ARBA" id="ARBA00005259"/>
    </source>
</evidence>
<feature type="binding site" evidence="14">
    <location>
        <position position="222"/>
    </location>
    <ligand>
        <name>NADP(+)</name>
        <dbReference type="ChEBI" id="CHEBI:58349"/>
    </ligand>
</feature>
<feature type="binding site" evidence="14">
    <location>
        <begin position="323"/>
        <end position="329"/>
    </location>
    <ligand>
        <name>NADP(+)</name>
        <dbReference type="ChEBI" id="CHEBI:58349"/>
    </ligand>
</feature>
<dbReference type="PATRIC" id="fig|1439726.3.peg.4102"/>
<dbReference type="PANTHER" id="PTHR38011">
    <property type="entry name" value="DIHYDROFOLATE REDUCTASE FAMILY PROTEIN (AFU_ORTHOLOGUE AFUA_8G06820)"/>
    <property type="match status" value="1"/>
</dbReference>
<evidence type="ECO:0000256" key="6">
    <source>
        <dbReference type="ARBA" id="ARBA00022619"/>
    </source>
</evidence>
<dbReference type="GO" id="GO:0008270">
    <property type="term" value="F:zinc ion binding"/>
    <property type="evidence" value="ECO:0007669"/>
    <property type="project" value="InterPro"/>
</dbReference>
<organism evidence="17 18">
    <name type="scientific">Methylobrevis pamukkalensis</name>
    <dbReference type="NCBI Taxonomy" id="1439726"/>
    <lineage>
        <taxon>Bacteria</taxon>
        <taxon>Pseudomonadati</taxon>
        <taxon>Pseudomonadota</taxon>
        <taxon>Alphaproteobacteria</taxon>
        <taxon>Hyphomicrobiales</taxon>
        <taxon>Pleomorphomonadaceae</taxon>
        <taxon>Methylobrevis</taxon>
    </lineage>
</organism>
<feature type="domain" description="CMP/dCMP-type deaminase" evidence="16">
    <location>
        <begin position="24"/>
        <end position="149"/>
    </location>
</feature>
<evidence type="ECO:0000256" key="15">
    <source>
        <dbReference type="PIRSR" id="PIRSR006769-3"/>
    </source>
</evidence>
<evidence type="ECO:0000256" key="9">
    <source>
        <dbReference type="ARBA" id="ARBA00022857"/>
    </source>
</evidence>
<evidence type="ECO:0000256" key="12">
    <source>
        <dbReference type="PIRNR" id="PIRNR006769"/>
    </source>
</evidence>
<proteinExistence type="inferred from homology"/>
<feature type="binding site" evidence="14">
    <location>
        <position position="230"/>
    </location>
    <ligand>
        <name>substrate</name>
    </ligand>
</feature>
<dbReference type="PROSITE" id="PS51747">
    <property type="entry name" value="CYT_DCMP_DEAMINASES_2"/>
    <property type="match status" value="1"/>
</dbReference>
<dbReference type="SUPFAM" id="SSF53927">
    <property type="entry name" value="Cytidine deaminase-like"/>
    <property type="match status" value="1"/>
</dbReference>
<dbReference type="InterPro" id="IPR016193">
    <property type="entry name" value="Cytidine_deaminase-like"/>
</dbReference>
<evidence type="ECO:0000256" key="3">
    <source>
        <dbReference type="ARBA" id="ARBA00004910"/>
    </source>
</evidence>
<feature type="active site" description="Proton donor" evidence="13">
    <location>
        <position position="78"/>
    </location>
</feature>
<reference evidence="17 18" key="1">
    <citation type="submission" date="2016-07" db="EMBL/GenBank/DDBJ databases">
        <title>Draft Genome Sequence of Methylobrevis pamukkalensis PK2.</title>
        <authorList>
            <person name="Vasilenko O.V."/>
            <person name="Doronina N.V."/>
            <person name="Shmareva M.N."/>
            <person name="Tarlachkov S.V."/>
            <person name="Mustakhimov I."/>
            <person name="Trotsenko Y.A."/>
        </authorList>
    </citation>
    <scope>NUCLEOTIDE SEQUENCE [LARGE SCALE GENOMIC DNA]</scope>
    <source>
        <strain evidence="17 18">PK2</strain>
    </source>
</reference>
<evidence type="ECO:0000256" key="14">
    <source>
        <dbReference type="PIRSR" id="PIRSR006769-2"/>
    </source>
</evidence>
<keyword evidence="8 12" id="KW-0862">Zinc</keyword>
<feature type="binding site" evidence="14">
    <location>
        <position position="210"/>
    </location>
    <ligand>
        <name>substrate</name>
    </ligand>
</feature>
<comment type="catalytic activity">
    <reaction evidence="12">
        <text>2,5-diamino-6-hydroxy-4-(5-phosphoribosylamino)-pyrimidine + H2O + H(+) = 5-amino-6-(5-phospho-D-ribosylamino)uracil + NH4(+)</text>
        <dbReference type="Rhea" id="RHEA:21868"/>
        <dbReference type="ChEBI" id="CHEBI:15377"/>
        <dbReference type="ChEBI" id="CHEBI:15378"/>
        <dbReference type="ChEBI" id="CHEBI:28938"/>
        <dbReference type="ChEBI" id="CHEBI:58453"/>
        <dbReference type="ChEBI" id="CHEBI:58614"/>
        <dbReference type="EC" id="3.5.4.26"/>
    </reaction>
</comment>
<dbReference type="InterPro" id="IPR004794">
    <property type="entry name" value="Eubact_RibD"/>
</dbReference>
<keyword evidence="11" id="KW-0511">Multifunctional enzyme</keyword>
<protein>
    <recommendedName>
        <fullName evidence="12">Riboflavin biosynthesis protein RibD</fullName>
    </recommendedName>
    <domain>
        <recommendedName>
            <fullName evidence="12">Diaminohydroxyphosphoribosylaminopyrimidine deaminase</fullName>
            <shortName evidence="12">DRAP deaminase</shortName>
            <ecNumber evidence="12">3.5.4.26</ecNumber>
        </recommendedName>
        <alternativeName>
            <fullName evidence="12">Riboflavin-specific deaminase</fullName>
        </alternativeName>
    </domain>
    <domain>
        <recommendedName>
            <fullName evidence="12">5-amino-6-(5-phosphoribosylamino)uracil reductase</fullName>
            <ecNumber evidence="12">1.1.1.193</ecNumber>
        </recommendedName>
        <alternativeName>
            <fullName evidence="12">HTP reductase</fullName>
        </alternativeName>
    </domain>
</protein>
<evidence type="ECO:0000313" key="18">
    <source>
        <dbReference type="Proteomes" id="UP000094622"/>
    </source>
</evidence>
<dbReference type="UniPathway" id="UPA00275">
    <property type="reaction ID" value="UER00401"/>
</dbReference>
<dbReference type="PANTHER" id="PTHR38011:SF7">
    <property type="entry name" value="2,5-DIAMINO-6-RIBOSYLAMINO-4(3H)-PYRIMIDINONE 5'-PHOSPHATE REDUCTASE"/>
    <property type="match status" value="1"/>
</dbReference>
<dbReference type="OrthoDB" id="9800865at2"/>
<dbReference type="InterPro" id="IPR050765">
    <property type="entry name" value="Riboflavin_Biosynth_HTPR"/>
</dbReference>
<keyword evidence="18" id="KW-1185">Reference proteome</keyword>
<dbReference type="Gene3D" id="3.40.140.10">
    <property type="entry name" value="Cytidine Deaminase, domain 2"/>
    <property type="match status" value="1"/>
</dbReference>
<dbReference type="PIRSF" id="PIRSF006769">
    <property type="entry name" value="RibD"/>
    <property type="match status" value="1"/>
</dbReference>
<sequence length="369" mass="38926">MASSFRCQAVPTPPDPSRIVVDPERDRRFMAAALSLGWRNQGRAVPNPSVGAIIVREGEMPVVVGRGLTAPGGRPHGEALALLDAGEAARGATAYVTLEPCAHHGRAGPCCEALVQAGVARVVTAMEDPDHRVAGKGHAHLRAHGIAVTVGVMEAEARRAHAGHIARILHRRPHLVLKLAVSADGAIGRTGDGQVSISGPESLAYAHAMRAESDAILIGIGTALADDPRLTCRLPGMESRSPIRVVVDPDARLPLSSQIARTAQTFPVICFVAPDAPDDRVRALRDAFVDVRVANRRGGRIDFDDLLVQLGTIGIGRLMVEGGARIARGLVERDLVDEFHLVTSPVIIARAGLPPLPASTLAKRPGISR</sequence>
<evidence type="ECO:0000256" key="10">
    <source>
        <dbReference type="ARBA" id="ARBA00023002"/>
    </source>
</evidence>
<dbReference type="AlphaFoldDB" id="A0A1E3GXQ6"/>
<evidence type="ECO:0000256" key="8">
    <source>
        <dbReference type="ARBA" id="ARBA00022833"/>
    </source>
</evidence>
<keyword evidence="10 12" id="KW-0560">Oxidoreductase</keyword>
<evidence type="ECO:0000256" key="2">
    <source>
        <dbReference type="ARBA" id="ARBA00004882"/>
    </source>
</evidence>
<dbReference type="RefSeq" id="WP_069308120.1">
    <property type="nucleotide sequence ID" value="NZ_MCRJ01000131.1"/>
</dbReference>
<dbReference type="EC" id="1.1.1.193" evidence="12"/>
<name>A0A1E3GXQ6_9HYPH</name>
<dbReference type="Pfam" id="PF00383">
    <property type="entry name" value="dCMP_cyt_deam_1"/>
    <property type="match status" value="1"/>
</dbReference>
<comment type="similarity">
    <text evidence="4 12">In the N-terminal section; belongs to the cytidine and deoxycytidylate deaminase family.</text>
</comment>
<dbReference type="GO" id="GO:0008703">
    <property type="term" value="F:5-amino-6-(5-phosphoribosylamino)uracil reductase activity"/>
    <property type="evidence" value="ECO:0007669"/>
    <property type="project" value="UniProtKB-EC"/>
</dbReference>
<dbReference type="NCBIfam" id="TIGR00326">
    <property type="entry name" value="eubact_ribD"/>
    <property type="match status" value="1"/>
</dbReference>
<comment type="pathway">
    <text evidence="3 12">Cofactor biosynthesis; riboflavin biosynthesis; 5-amino-6-(D-ribitylamino)uracil from GTP: step 3/4.</text>
</comment>
<dbReference type="SUPFAM" id="SSF53597">
    <property type="entry name" value="Dihydrofolate reductase-like"/>
    <property type="match status" value="1"/>
</dbReference>
<evidence type="ECO:0000256" key="13">
    <source>
        <dbReference type="PIRSR" id="PIRSR006769-1"/>
    </source>
</evidence>
<dbReference type="Proteomes" id="UP000094622">
    <property type="component" value="Unassembled WGS sequence"/>
</dbReference>
<dbReference type="Pfam" id="PF01872">
    <property type="entry name" value="RibD_C"/>
    <property type="match status" value="1"/>
</dbReference>
<comment type="catalytic activity">
    <reaction evidence="12">
        <text>5-amino-6-(5-phospho-D-ribitylamino)uracil + NADP(+) = 5-amino-6-(5-phospho-D-ribosylamino)uracil + NADPH + H(+)</text>
        <dbReference type="Rhea" id="RHEA:17845"/>
        <dbReference type="ChEBI" id="CHEBI:15378"/>
        <dbReference type="ChEBI" id="CHEBI:57783"/>
        <dbReference type="ChEBI" id="CHEBI:58349"/>
        <dbReference type="ChEBI" id="CHEBI:58421"/>
        <dbReference type="ChEBI" id="CHEBI:58453"/>
        <dbReference type="EC" id="1.1.1.193"/>
    </reaction>
</comment>
<evidence type="ECO:0000256" key="5">
    <source>
        <dbReference type="ARBA" id="ARBA00007417"/>
    </source>
</evidence>
<keyword evidence="7 12" id="KW-0479">Metal-binding</keyword>
<evidence type="ECO:0000256" key="11">
    <source>
        <dbReference type="ARBA" id="ARBA00023268"/>
    </source>
</evidence>
<comment type="pathway">
    <text evidence="2 12">Cofactor biosynthesis; riboflavin biosynthesis; 5-amino-6-(D-ribitylamino)uracil from GTP: step 2/4.</text>
</comment>
<comment type="function">
    <text evidence="1 12">Converts 2,5-diamino-6-(ribosylamino)-4(3h)-pyrimidinone 5'-phosphate into 5-amino-6-(ribosylamino)-2,4(1h,3h)-pyrimidinedione 5'-phosphate.</text>
</comment>
<dbReference type="InterPro" id="IPR024072">
    <property type="entry name" value="DHFR-like_dom_sf"/>
</dbReference>
<comment type="similarity">
    <text evidence="5 12">In the C-terminal section; belongs to the HTP reductase family.</text>
</comment>
<dbReference type="PROSITE" id="PS00903">
    <property type="entry name" value="CYT_DCMP_DEAMINASES_1"/>
    <property type="match status" value="1"/>
</dbReference>
<dbReference type="EMBL" id="MCRJ01000131">
    <property type="protein sequence ID" value="ODN68813.1"/>
    <property type="molecule type" value="Genomic_DNA"/>
</dbReference>
<feature type="binding site" evidence="14">
    <location>
        <position position="180"/>
    </location>
    <ligand>
        <name>NADP(+)</name>
        <dbReference type="ChEBI" id="CHEBI:58349"/>
    </ligand>
</feature>
<gene>
    <name evidence="17" type="primary">ribD</name>
    <name evidence="17" type="ORF">A6302_03889</name>
</gene>
<evidence type="ECO:0000259" key="16">
    <source>
        <dbReference type="PROSITE" id="PS51747"/>
    </source>
</evidence>
<feature type="binding site" evidence="14">
    <location>
        <position position="321"/>
    </location>
    <ligand>
        <name>substrate</name>
    </ligand>
</feature>
<dbReference type="Gene3D" id="3.40.430.10">
    <property type="entry name" value="Dihydrofolate Reductase, subunit A"/>
    <property type="match status" value="1"/>
</dbReference>
<evidence type="ECO:0000256" key="7">
    <source>
        <dbReference type="ARBA" id="ARBA00022723"/>
    </source>
</evidence>
<comment type="cofactor">
    <cofactor evidence="12 15">
        <name>Zn(2+)</name>
        <dbReference type="ChEBI" id="CHEBI:29105"/>
    </cofactor>
    <text evidence="12 15">Binds 1 zinc ion.</text>
</comment>
<keyword evidence="12" id="KW-0378">Hydrolase</keyword>
<dbReference type="CDD" id="cd01284">
    <property type="entry name" value="Riboflavin_deaminase-reductase"/>
    <property type="match status" value="1"/>
</dbReference>
<feature type="binding site" evidence="15">
    <location>
        <position position="110"/>
    </location>
    <ligand>
        <name>Zn(2+)</name>
        <dbReference type="ChEBI" id="CHEBI:29105"/>
        <note>catalytic</note>
    </ligand>
</feature>
<dbReference type="InterPro" id="IPR002125">
    <property type="entry name" value="CMP_dCMP_dom"/>
</dbReference>
<dbReference type="InterPro" id="IPR016192">
    <property type="entry name" value="APOBEC/CMP_deaminase_Zn-bd"/>
</dbReference>
<keyword evidence="9 12" id="KW-0521">NADP</keyword>
<comment type="caution">
    <text evidence="17">The sequence shown here is derived from an EMBL/GenBank/DDBJ whole genome shotgun (WGS) entry which is preliminary data.</text>
</comment>
<dbReference type="GO" id="GO:0008835">
    <property type="term" value="F:diaminohydroxyphosphoribosylaminopyrimidine deaminase activity"/>
    <property type="evidence" value="ECO:0007669"/>
    <property type="project" value="UniProtKB-EC"/>
</dbReference>
<feature type="binding site" evidence="15">
    <location>
        <position position="101"/>
    </location>
    <ligand>
        <name>Zn(2+)</name>
        <dbReference type="ChEBI" id="CHEBI:29105"/>
        <note>catalytic</note>
    </ligand>
</feature>
<dbReference type="EC" id="3.5.4.26" evidence="12"/>
<evidence type="ECO:0000313" key="17">
    <source>
        <dbReference type="EMBL" id="ODN68813.1"/>
    </source>
</evidence>
<accession>A0A1E3GXQ6</accession>
<keyword evidence="6 12" id="KW-0686">Riboflavin biosynthesis</keyword>